<sequence length="236" mass="26643">MLIFPINKLLREAAAIKRIFVTEFSSGNEHKSRAEEIVIQNYPDPAQLDFGSVSRMQRAEGSTCEAFSTQKQEEQAKCRMQNRASFLLLAFFGWPADRCICFPRTMTTSINTCSQVCNLAWSKNTNKLVSTHWMVTKPNNILEIPNHLQIKIATLTGYTDRFMFLGVSHEGKTNANGAGDETFRFWNVFQSMKAQALVQRTRHSSIGVSIFSFKTFPPSISELGSHSGSEVLSQRF</sequence>
<keyword evidence="1" id="KW-0853">WD repeat</keyword>
<evidence type="ECO:0000256" key="2">
    <source>
        <dbReference type="ARBA" id="ARBA00022737"/>
    </source>
</evidence>
<dbReference type="PANTHER" id="PTHR19918">
    <property type="entry name" value="CELL DIVISION CYCLE 20 CDC20 FIZZY -RELATED"/>
    <property type="match status" value="1"/>
</dbReference>
<dbReference type="InterPro" id="IPR015943">
    <property type="entry name" value="WD40/YVTN_repeat-like_dom_sf"/>
</dbReference>
<dbReference type="PANTHER" id="PTHR19918:SF61">
    <property type="entry name" value="PROTEIN FIZZY-RELATED 2"/>
    <property type="match status" value="1"/>
</dbReference>
<proteinExistence type="predicted"/>
<accession>A0ABQ7N9V4</accession>
<reference evidence="3 4" key="1">
    <citation type="submission" date="2021-03" db="EMBL/GenBank/DDBJ databases">
        <authorList>
            <person name="King G.J."/>
            <person name="Bancroft I."/>
            <person name="Baten A."/>
            <person name="Bloomfield J."/>
            <person name="Borpatragohain P."/>
            <person name="He Z."/>
            <person name="Irish N."/>
            <person name="Irwin J."/>
            <person name="Liu K."/>
            <person name="Mauleon R.P."/>
            <person name="Moore J."/>
            <person name="Morris R."/>
            <person name="Ostergaard L."/>
            <person name="Wang B."/>
            <person name="Wells R."/>
        </authorList>
    </citation>
    <scope>NUCLEOTIDE SEQUENCE [LARGE SCALE GENOMIC DNA]</scope>
    <source>
        <strain evidence="3">R-o-18</strain>
        <tissue evidence="3">Leaf</tissue>
    </source>
</reference>
<dbReference type="InterPro" id="IPR033010">
    <property type="entry name" value="Cdc20/Fizzy"/>
</dbReference>
<gene>
    <name evidence="3" type="primary">A03g509250.1_BraROA</name>
    <name evidence="3" type="ORF">IGI04_013794</name>
</gene>
<evidence type="ECO:0000256" key="1">
    <source>
        <dbReference type="ARBA" id="ARBA00022574"/>
    </source>
</evidence>
<keyword evidence="4" id="KW-1185">Reference proteome</keyword>
<protein>
    <submittedName>
        <fullName evidence="3">Uncharacterized protein</fullName>
    </submittedName>
</protein>
<keyword evidence="2" id="KW-0677">Repeat</keyword>
<dbReference type="EMBL" id="JADBGQ010000003">
    <property type="protein sequence ID" value="KAG5407675.1"/>
    <property type="molecule type" value="Genomic_DNA"/>
</dbReference>
<evidence type="ECO:0000313" key="4">
    <source>
        <dbReference type="Proteomes" id="UP000823674"/>
    </source>
</evidence>
<evidence type="ECO:0000313" key="3">
    <source>
        <dbReference type="EMBL" id="KAG5407675.1"/>
    </source>
</evidence>
<name>A0ABQ7N9V4_BRACM</name>
<dbReference type="Gene3D" id="2.130.10.10">
    <property type="entry name" value="YVTN repeat-like/Quinoprotein amine dehydrogenase"/>
    <property type="match status" value="1"/>
</dbReference>
<organism evidence="3 4">
    <name type="scientific">Brassica rapa subsp. trilocularis</name>
    <dbReference type="NCBI Taxonomy" id="1813537"/>
    <lineage>
        <taxon>Eukaryota</taxon>
        <taxon>Viridiplantae</taxon>
        <taxon>Streptophyta</taxon>
        <taxon>Embryophyta</taxon>
        <taxon>Tracheophyta</taxon>
        <taxon>Spermatophyta</taxon>
        <taxon>Magnoliopsida</taxon>
        <taxon>eudicotyledons</taxon>
        <taxon>Gunneridae</taxon>
        <taxon>Pentapetalae</taxon>
        <taxon>rosids</taxon>
        <taxon>malvids</taxon>
        <taxon>Brassicales</taxon>
        <taxon>Brassicaceae</taxon>
        <taxon>Brassiceae</taxon>
        <taxon>Brassica</taxon>
    </lineage>
</organism>
<comment type="caution">
    <text evidence="3">The sequence shown here is derived from an EMBL/GenBank/DDBJ whole genome shotgun (WGS) entry which is preliminary data.</text>
</comment>
<dbReference type="Proteomes" id="UP000823674">
    <property type="component" value="Chromosome A03"/>
</dbReference>